<dbReference type="EC" id="5.1.1.3" evidence="2 7"/>
<evidence type="ECO:0000256" key="7">
    <source>
        <dbReference type="HAMAP-Rule" id="MF_00258"/>
    </source>
</evidence>
<dbReference type="InterPro" id="IPR004391">
    <property type="entry name" value="Glu_race"/>
</dbReference>
<protein>
    <recommendedName>
        <fullName evidence="2 7">Glutamate racemase</fullName>
        <ecNumber evidence="2 7">5.1.1.3</ecNumber>
    </recommendedName>
</protein>
<comment type="caution">
    <text evidence="8">The sequence shown here is derived from an EMBL/GenBank/DDBJ whole genome shotgun (WGS) entry which is preliminary data.</text>
</comment>
<dbReference type="Gene3D" id="3.40.50.1860">
    <property type="match status" value="2"/>
</dbReference>
<keyword evidence="3 7" id="KW-0133">Cell shape</keyword>
<evidence type="ECO:0000256" key="6">
    <source>
        <dbReference type="ARBA" id="ARBA00023316"/>
    </source>
</evidence>
<feature type="active site" description="Proton donor/acceptor" evidence="7">
    <location>
        <position position="181"/>
    </location>
</feature>
<evidence type="ECO:0000313" key="8">
    <source>
        <dbReference type="EMBL" id="MBN2964673.1"/>
    </source>
</evidence>
<dbReference type="Proteomes" id="UP000703590">
    <property type="component" value="Unassembled WGS sequence"/>
</dbReference>
<dbReference type="PANTHER" id="PTHR21198:SF2">
    <property type="entry name" value="GLUTAMATE RACEMASE"/>
    <property type="match status" value="1"/>
</dbReference>
<feature type="binding site" evidence="7">
    <location>
        <begin position="182"/>
        <end position="183"/>
    </location>
    <ligand>
        <name>substrate</name>
    </ligand>
</feature>
<name>A0ABS2WTH0_9BACT</name>
<dbReference type="GO" id="GO:0008881">
    <property type="term" value="F:glutamate racemase activity"/>
    <property type="evidence" value="ECO:0007669"/>
    <property type="project" value="UniProtKB-EC"/>
</dbReference>
<organism evidence="8 9">
    <name type="scientific">Sulfurospirillum tamanense</name>
    <dbReference type="NCBI Taxonomy" id="2813362"/>
    <lineage>
        <taxon>Bacteria</taxon>
        <taxon>Pseudomonadati</taxon>
        <taxon>Campylobacterota</taxon>
        <taxon>Epsilonproteobacteria</taxon>
        <taxon>Campylobacterales</taxon>
        <taxon>Sulfurospirillaceae</taxon>
        <taxon>Sulfurospirillum</taxon>
    </lineage>
</organism>
<keyword evidence="4 7" id="KW-0573">Peptidoglycan synthesis</keyword>
<sequence length="253" mass="27828">MRAGVFDSGVGGLSVVRSLLEHRLFDEIIYYGDTARVPYGVKDKNTIIRYSLEAVEFFKNFDIDTLICACNSVSAYAIPELRAKAPFPVFGVIEPGAIAVHNTITNKDAHILILGTRATINSGKYQHLLEGYGFANITALAPSLFVPIVEEGLFNGPILEQAMHYYFKDLAQAPDVIILGCTHFPLIKDAIGAYFPKALLIHSGEAIVEHLEGHLTLEKQKQKTQLKLFATENPEGLKKVAATWLGLEKGMLL</sequence>
<dbReference type="InterPro" id="IPR001920">
    <property type="entry name" value="Asp/Glu_race"/>
</dbReference>
<comment type="catalytic activity">
    <reaction evidence="1 7">
        <text>L-glutamate = D-glutamate</text>
        <dbReference type="Rhea" id="RHEA:12813"/>
        <dbReference type="ChEBI" id="CHEBI:29985"/>
        <dbReference type="ChEBI" id="CHEBI:29986"/>
        <dbReference type="EC" id="5.1.1.3"/>
    </reaction>
</comment>
<gene>
    <name evidence="7" type="primary">murI</name>
    <name evidence="8" type="ORF">JWV37_07765</name>
</gene>
<dbReference type="Pfam" id="PF01177">
    <property type="entry name" value="Asp_Glu_race"/>
    <property type="match status" value="1"/>
</dbReference>
<accession>A0ABS2WTH0</accession>
<evidence type="ECO:0000256" key="2">
    <source>
        <dbReference type="ARBA" id="ARBA00013090"/>
    </source>
</evidence>
<comment type="pathway">
    <text evidence="7">Cell wall biogenesis; peptidoglycan biosynthesis.</text>
</comment>
<feature type="binding site" evidence="7">
    <location>
        <begin position="71"/>
        <end position="72"/>
    </location>
    <ligand>
        <name>substrate</name>
    </ligand>
</feature>
<evidence type="ECO:0000313" key="9">
    <source>
        <dbReference type="Proteomes" id="UP000703590"/>
    </source>
</evidence>
<keyword evidence="6 7" id="KW-0961">Cell wall biogenesis/degradation</keyword>
<reference evidence="8 9" key="3">
    <citation type="submission" date="2021-02" db="EMBL/GenBank/DDBJ databases">
        <authorList>
            <person name="Merkel A.Y."/>
        </authorList>
    </citation>
    <scope>NUCLEOTIDE SEQUENCE [LARGE SCALE GENOMIC DNA]</scope>
    <source>
        <strain evidence="8 9">T05b</strain>
    </source>
</reference>
<feature type="binding site" evidence="7">
    <location>
        <begin position="7"/>
        <end position="8"/>
    </location>
    <ligand>
        <name>substrate</name>
    </ligand>
</feature>
<dbReference type="InterPro" id="IPR015942">
    <property type="entry name" value="Asp/Glu/hydantoin_racemase"/>
</dbReference>
<comment type="function">
    <text evidence="7">Provides the (R)-glutamate required for cell wall biosynthesis.</text>
</comment>
<dbReference type="PANTHER" id="PTHR21198">
    <property type="entry name" value="GLUTAMATE RACEMASE"/>
    <property type="match status" value="1"/>
</dbReference>
<feature type="active site" description="Proton donor/acceptor" evidence="7">
    <location>
        <position position="70"/>
    </location>
</feature>
<dbReference type="NCBIfam" id="TIGR00067">
    <property type="entry name" value="glut_race"/>
    <property type="match status" value="1"/>
</dbReference>
<dbReference type="SUPFAM" id="SSF53681">
    <property type="entry name" value="Aspartate/glutamate racemase"/>
    <property type="match status" value="2"/>
</dbReference>
<evidence type="ECO:0000256" key="5">
    <source>
        <dbReference type="ARBA" id="ARBA00023235"/>
    </source>
</evidence>
<evidence type="ECO:0000256" key="3">
    <source>
        <dbReference type="ARBA" id="ARBA00022960"/>
    </source>
</evidence>
<reference evidence="9" key="1">
    <citation type="submission" date="2021-02" db="EMBL/GenBank/DDBJ databases">
        <title>Sulfurospirillum tamanensis sp. nov.</title>
        <authorList>
            <person name="Merkel A.Y."/>
        </authorList>
    </citation>
    <scope>NUCLEOTIDE SEQUENCE [LARGE SCALE GENOMIC DNA]</scope>
    <source>
        <strain evidence="9">T05b</strain>
    </source>
</reference>
<evidence type="ECO:0000256" key="1">
    <source>
        <dbReference type="ARBA" id="ARBA00001602"/>
    </source>
</evidence>
<keyword evidence="9" id="KW-1185">Reference proteome</keyword>
<reference evidence="8 9" key="2">
    <citation type="submission" date="2021-02" db="EMBL/GenBank/DDBJ databases">
        <title>Sulfurospirillum tamanensis sp. nov.</title>
        <authorList>
            <person name="Frolova A."/>
            <person name="Merkel A."/>
            <person name="Slobodkin A."/>
        </authorList>
    </citation>
    <scope>NUCLEOTIDE SEQUENCE [LARGE SCALE GENOMIC DNA]</scope>
    <source>
        <strain evidence="8 9">T05b</strain>
    </source>
</reference>
<comment type="similarity">
    <text evidence="7">Belongs to the aspartate/glutamate racemases family.</text>
</comment>
<dbReference type="RefSeq" id="WP_205459223.1">
    <property type="nucleotide sequence ID" value="NZ_JAFHKK010000015.1"/>
</dbReference>
<keyword evidence="5 7" id="KW-0413">Isomerase</keyword>
<dbReference type="EMBL" id="JAFHKK010000015">
    <property type="protein sequence ID" value="MBN2964673.1"/>
    <property type="molecule type" value="Genomic_DNA"/>
</dbReference>
<evidence type="ECO:0000256" key="4">
    <source>
        <dbReference type="ARBA" id="ARBA00022984"/>
    </source>
</evidence>
<dbReference type="HAMAP" id="MF_00258">
    <property type="entry name" value="Glu_racemase"/>
    <property type="match status" value="1"/>
</dbReference>
<feature type="binding site" evidence="7">
    <location>
        <begin position="39"/>
        <end position="40"/>
    </location>
    <ligand>
        <name>substrate</name>
    </ligand>
</feature>
<proteinExistence type="inferred from homology"/>
<dbReference type="PROSITE" id="PS00924">
    <property type="entry name" value="ASP_GLU_RACEMASE_2"/>
    <property type="match status" value="1"/>
</dbReference>
<dbReference type="InterPro" id="IPR033134">
    <property type="entry name" value="Asp/Glu_racemase_AS_2"/>
</dbReference>